<dbReference type="InterPro" id="IPR037056">
    <property type="entry name" value="RNase_H1_N_sf"/>
</dbReference>
<evidence type="ECO:0000256" key="8">
    <source>
        <dbReference type="ARBA" id="ARBA00022759"/>
    </source>
</evidence>
<accession>A0A2S4ZXE1</accession>
<keyword evidence="8" id="KW-0255">Endonuclease</keyword>
<evidence type="ECO:0000256" key="6">
    <source>
        <dbReference type="ARBA" id="ARBA00022722"/>
    </source>
</evidence>
<dbReference type="InterPro" id="IPR036397">
    <property type="entry name" value="RNaseH_sf"/>
</dbReference>
<organism evidence="12 13">
    <name type="scientific">Solitalea longa</name>
    <dbReference type="NCBI Taxonomy" id="2079460"/>
    <lineage>
        <taxon>Bacteria</taxon>
        <taxon>Pseudomonadati</taxon>
        <taxon>Bacteroidota</taxon>
        <taxon>Sphingobacteriia</taxon>
        <taxon>Sphingobacteriales</taxon>
        <taxon>Sphingobacteriaceae</taxon>
        <taxon>Solitalea</taxon>
    </lineage>
</organism>
<evidence type="ECO:0000259" key="11">
    <source>
        <dbReference type="Pfam" id="PF01693"/>
    </source>
</evidence>
<dbReference type="InterPro" id="IPR011320">
    <property type="entry name" value="RNase_H1_N"/>
</dbReference>
<dbReference type="SUPFAM" id="SSF53098">
    <property type="entry name" value="Ribonuclease H-like"/>
    <property type="match status" value="1"/>
</dbReference>
<evidence type="ECO:0000256" key="4">
    <source>
        <dbReference type="ARBA" id="ARBA00012180"/>
    </source>
</evidence>
<dbReference type="OrthoDB" id="9811552at2"/>
<dbReference type="AlphaFoldDB" id="A0A2S4ZXE1"/>
<dbReference type="GO" id="GO:0003676">
    <property type="term" value="F:nucleic acid binding"/>
    <property type="evidence" value="ECO:0007669"/>
    <property type="project" value="InterPro"/>
</dbReference>
<keyword evidence="6" id="KW-0540">Nuclease</keyword>
<keyword evidence="7" id="KW-0479">Metal-binding</keyword>
<keyword evidence="9" id="KW-0378">Hydrolase</keyword>
<dbReference type="Pfam" id="PF01693">
    <property type="entry name" value="Cauli_VI"/>
    <property type="match status" value="1"/>
</dbReference>
<dbReference type="FunFam" id="3.40.970.10:FF:000002">
    <property type="entry name" value="Ribonuclease H"/>
    <property type="match status" value="1"/>
</dbReference>
<dbReference type="Gene3D" id="3.40.1440.10">
    <property type="entry name" value="GIY-YIG endonuclease"/>
    <property type="match status" value="1"/>
</dbReference>
<evidence type="ECO:0000256" key="9">
    <source>
        <dbReference type="ARBA" id="ARBA00022801"/>
    </source>
</evidence>
<dbReference type="GO" id="GO:0046872">
    <property type="term" value="F:metal ion binding"/>
    <property type="evidence" value="ECO:0007669"/>
    <property type="project" value="UniProtKB-KW"/>
</dbReference>
<sequence length="344" mass="40305">MRKQKFYVVWKGHRTGVFDSWEECLLQTINFSNPKYKSFKTRREAEYAYTGVDKGENVGGFESKLPEEYLKLIGNPVLESISIYGTGDRETGIVEYQGVNTSTGEIIFKNGPFSEGNFNIIEFIALVHALAYCKQNQLDYPIYCNRKKALKWIDQKRCMTSQSRNETNQKLFELIDRANNWLRQNNFINKVIKWEEKAWGQSHAYFQPDLKLITSEIEHPKSYLNVIIRIIYVLALEDGCFYIGQTQKSSFERRMKEHFDLERKSRKSVWVQEHKAVKVLETSEFKGTVPEGEILENEKTLQYMRIHGIDKVRGGYYCVANYNEILKCLQAHGHNIINNKLIYQ</sequence>
<keyword evidence="10" id="KW-0460">Magnesium</keyword>
<reference evidence="12 13" key="1">
    <citation type="submission" date="2018-01" db="EMBL/GenBank/DDBJ databases">
        <authorList>
            <person name="Gaut B.S."/>
            <person name="Morton B.R."/>
            <person name="Clegg M.T."/>
            <person name="Duvall M.R."/>
        </authorList>
    </citation>
    <scope>NUCLEOTIDE SEQUENCE [LARGE SCALE GENOMIC DNA]</scope>
    <source>
        <strain evidence="12 13">HR-AV</strain>
    </source>
</reference>
<feature type="domain" description="Ribonuclease H1 N-terminal" evidence="11">
    <location>
        <begin position="5"/>
        <end position="46"/>
    </location>
</feature>
<evidence type="ECO:0000256" key="2">
    <source>
        <dbReference type="ARBA" id="ARBA00004065"/>
    </source>
</evidence>
<dbReference type="EC" id="3.1.26.4" evidence="4"/>
<evidence type="ECO:0000256" key="3">
    <source>
        <dbReference type="ARBA" id="ARBA00005300"/>
    </source>
</evidence>
<comment type="caution">
    <text evidence="12">The sequence shown here is derived from an EMBL/GenBank/DDBJ whole genome shotgun (WGS) entry which is preliminary data.</text>
</comment>
<dbReference type="SUPFAM" id="SSF55658">
    <property type="entry name" value="L9 N-domain-like"/>
    <property type="match status" value="1"/>
</dbReference>
<dbReference type="InterPro" id="IPR035901">
    <property type="entry name" value="GIY-YIG_endonuc_sf"/>
</dbReference>
<dbReference type="Proteomes" id="UP000236893">
    <property type="component" value="Unassembled WGS sequence"/>
</dbReference>
<dbReference type="InterPro" id="IPR009027">
    <property type="entry name" value="Ribosomal_bL9/RNase_H1_N"/>
</dbReference>
<proteinExistence type="inferred from homology"/>
<protein>
    <recommendedName>
        <fullName evidence="5">Ribonuclease H</fullName>
        <ecNumber evidence="4">3.1.26.4</ecNumber>
    </recommendedName>
</protein>
<dbReference type="EMBL" id="PQVF01000022">
    <property type="protein sequence ID" value="POY34657.1"/>
    <property type="molecule type" value="Genomic_DNA"/>
</dbReference>
<dbReference type="Gene3D" id="3.30.420.10">
    <property type="entry name" value="Ribonuclease H-like superfamily/Ribonuclease H"/>
    <property type="match status" value="1"/>
</dbReference>
<comment type="function">
    <text evidence="2">Endonuclease that specifically degrades the RNA of RNA-DNA hybrids.</text>
</comment>
<evidence type="ECO:0000256" key="10">
    <source>
        <dbReference type="ARBA" id="ARBA00022842"/>
    </source>
</evidence>
<keyword evidence="13" id="KW-1185">Reference proteome</keyword>
<comment type="cofactor">
    <cofactor evidence="1">
        <name>Mg(2+)</name>
        <dbReference type="ChEBI" id="CHEBI:18420"/>
    </cofactor>
</comment>
<evidence type="ECO:0000313" key="13">
    <source>
        <dbReference type="Proteomes" id="UP000236893"/>
    </source>
</evidence>
<gene>
    <name evidence="12" type="ORF">C3K47_19100</name>
</gene>
<dbReference type="InterPro" id="IPR012337">
    <property type="entry name" value="RNaseH-like_sf"/>
</dbReference>
<evidence type="ECO:0000256" key="7">
    <source>
        <dbReference type="ARBA" id="ARBA00022723"/>
    </source>
</evidence>
<dbReference type="RefSeq" id="WP_103790768.1">
    <property type="nucleotide sequence ID" value="NZ_PQVF01000022.1"/>
</dbReference>
<dbReference type="Gene3D" id="3.40.970.10">
    <property type="entry name" value="Ribonuclease H1, N-terminal domain"/>
    <property type="match status" value="1"/>
</dbReference>
<evidence type="ECO:0000256" key="1">
    <source>
        <dbReference type="ARBA" id="ARBA00001946"/>
    </source>
</evidence>
<evidence type="ECO:0000256" key="5">
    <source>
        <dbReference type="ARBA" id="ARBA00017721"/>
    </source>
</evidence>
<evidence type="ECO:0000313" key="12">
    <source>
        <dbReference type="EMBL" id="POY34657.1"/>
    </source>
</evidence>
<name>A0A2S4ZXE1_9SPHI</name>
<comment type="similarity">
    <text evidence="3">Belongs to the RNase H family.</text>
</comment>
<dbReference type="GO" id="GO:0004523">
    <property type="term" value="F:RNA-DNA hybrid ribonuclease activity"/>
    <property type="evidence" value="ECO:0007669"/>
    <property type="project" value="UniProtKB-EC"/>
</dbReference>